<dbReference type="Proteomes" id="UP001194468">
    <property type="component" value="Unassembled WGS sequence"/>
</dbReference>
<reference evidence="2" key="1">
    <citation type="submission" date="2019-10" db="EMBL/GenBank/DDBJ databases">
        <authorList>
            <consortium name="DOE Joint Genome Institute"/>
            <person name="Kuo A."/>
            <person name="Miyauchi S."/>
            <person name="Kiss E."/>
            <person name="Drula E."/>
            <person name="Kohler A."/>
            <person name="Sanchez-Garcia M."/>
            <person name="Andreopoulos B."/>
            <person name="Barry K.W."/>
            <person name="Bonito G."/>
            <person name="Buee M."/>
            <person name="Carver A."/>
            <person name="Chen C."/>
            <person name="Cichocki N."/>
            <person name="Clum A."/>
            <person name="Culley D."/>
            <person name="Crous P.W."/>
            <person name="Fauchery L."/>
            <person name="Girlanda M."/>
            <person name="Hayes R."/>
            <person name="Keri Z."/>
            <person name="LaButti K."/>
            <person name="Lipzen A."/>
            <person name="Lombard V."/>
            <person name="Magnuson J."/>
            <person name="Maillard F."/>
            <person name="Morin E."/>
            <person name="Murat C."/>
            <person name="Nolan M."/>
            <person name="Ohm R."/>
            <person name="Pangilinan J."/>
            <person name="Pereira M."/>
            <person name="Perotto S."/>
            <person name="Peter M."/>
            <person name="Riley R."/>
            <person name="Sitrit Y."/>
            <person name="Stielow B."/>
            <person name="Szollosi G."/>
            <person name="Zifcakova L."/>
            <person name="Stursova M."/>
            <person name="Spatafora J.W."/>
            <person name="Tedersoo L."/>
            <person name="Vaario L.-M."/>
            <person name="Yamada A."/>
            <person name="Yan M."/>
            <person name="Wang P."/>
            <person name="Xu J."/>
            <person name="Bruns T."/>
            <person name="Baldrian P."/>
            <person name="Vilgalys R."/>
            <person name="Henrissat B."/>
            <person name="Grigoriev I.V."/>
            <person name="Hibbett D."/>
            <person name="Nagy L.G."/>
            <person name="Martin F.M."/>
        </authorList>
    </citation>
    <scope>NUCLEOTIDE SEQUENCE</scope>
    <source>
        <strain evidence="2">BED1</strain>
    </source>
</reference>
<evidence type="ECO:0000313" key="2">
    <source>
        <dbReference type="EMBL" id="KAF8442400.1"/>
    </source>
</evidence>
<comment type="caution">
    <text evidence="2">The sequence shown here is derived from an EMBL/GenBank/DDBJ whole genome shotgun (WGS) entry which is preliminary data.</text>
</comment>
<accession>A0AAD4BY76</accession>
<keyword evidence="3" id="KW-1185">Reference proteome</keyword>
<name>A0AAD4BY76_BOLED</name>
<dbReference type="AlphaFoldDB" id="A0AAD4BY76"/>
<evidence type="ECO:0000313" key="3">
    <source>
        <dbReference type="Proteomes" id="UP001194468"/>
    </source>
</evidence>
<dbReference type="EMBL" id="WHUW01000009">
    <property type="protein sequence ID" value="KAF8442400.1"/>
    <property type="molecule type" value="Genomic_DNA"/>
</dbReference>
<keyword evidence="1" id="KW-0472">Membrane</keyword>
<keyword evidence="1" id="KW-0812">Transmembrane</keyword>
<organism evidence="2 3">
    <name type="scientific">Boletus edulis BED1</name>
    <dbReference type="NCBI Taxonomy" id="1328754"/>
    <lineage>
        <taxon>Eukaryota</taxon>
        <taxon>Fungi</taxon>
        <taxon>Dikarya</taxon>
        <taxon>Basidiomycota</taxon>
        <taxon>Agaricomycotina</taxon>
        <taxon>Agaricomycetes</taxon>
        <taxon>Agaricomycetidae</taxon>
        <taxon>Boletales</taxon>
        <taxon>Boletineae</taxon>
        <taxon>Boletaceae</taxon>
        <taxon>Boletoideae</taxon>
        <taxon>Boletus</taxon>
    </lineage>
</organism>
<protein>
    <submittedName>
        <fullName evidence="2">Uncharacterized protein</fullName>
    </submittedName>
</protein>
<sequence>MVLRAPTSFRPSPRLSPRMGPITKLTVSGILMAPKAYLNITIAVGDIIQLTLIVWEATSALAMVDNLSNCQSLLHLPTLAVSFIDAVAVCIVLAVVGGTTVKC</sequence>
<feature type="transmembrane region" description="Helical" evidence="1">
    <location>
        <begin position="75"/>
        <end position="96"/>
    </location>
</feature>
<feature type="transmembrane region" description="Helical" evidence="1">
    <location>
        <begin position="36"/>
        <end position="55"/>
    </location>
</feature>
<gene>
    <name evidence="2" type="ORF">L210DRAFT_3536519</name>
</gene>
<proteinExistence type="predicted"/>
<evidence type="ECO:0000256" key="1">
    <source>
        <dbReference type="SAM" id="Phobius"/>
    </source>
</evidence>
<keyword evidence="1" id="KW-1133">Transmembrane helix</keyword>
<reference evidence="2" key="2">
    <citation type="journal article" date="2020" name="Nat. Commun.">
        <title>Large-scale genome sequencing of mycorrhizal fungi provides insights into the early evolution of symbiotic traits.</title>
        <authorList>
            <person name="Miyauchi S."/>
            <person name="Kiss E."/>
            <person name="Kuo A."/>
            <person name="Drula E."/>
            <person name="Kohler A."/>
            <person name="Sanchez-Garcia M."/>
            <person name="Morin E."/>
            <person name="Andreopoulos B."/>
            <person name="Barry K.W."/>
            <person name="Bonito G."/>
            <person name="Buee M."/>
            <person name="Carver A."/>
            <person name="Chen C."/>
            <person name="Cichocki N."/>
            <person name="Clum A."/>
            <person name="Culley D."/>
            <person name="Crous P.W."/>
            <person name="Fauchery L."/>
            <person name="Girlanda M."/>
            <person name="Hayes R.D."/>
            <person name="Keri Z."/>
            <person name="LaButti K."/>
            <person name="Lipzen A."/>
            <person name="Lombard V."/>
            <person name="Magnuson J."/>
            <person name="Maillard F."/>
            <person name="Murat C."/>
            <person name="Nolan M."/>
            <person name="Ohm R.A."/>
            <person name="Pangilinan J."/>
            <person name="Pereira M.F."/>
            <person name="Perotto S."/>
            <person name="Peter M."/>
            <person name="Pfister S."/>
            <person name="Riley R."/>
            <person name="Sitrit Y."/>
            <person name="Stielow J.B."/>
            <person name="Szollosi G."/>
            <person name="Zifcakova L."/>
            <person name="Stursova M."/>
            <person name="Spatafora J.W."/>
            <person name="Tedersoo L."/>
            <person name="Vaario L.M."/>
            <person name="Yamada A."/>
            <person name="Yan M."/>
            <person name="Wang P."/>
            <person name="Xu J."/>
            <person name="Bruns T."/>
            <person name="Baldrian P."/>
            <person name="Vilgalys R."/>
            <person name="Dunand C."/>
            <person name="Henrissat B."/>
            <person name="Grigoriev I.V."/>
            <person name="Hibbett D."/>
            <person name="Nagy L.G."/>
            <person name="Martin F.M."/>
        </authorList>
    </citation>
    <scope>NUCLEOTIDE SEQUENCE</scope>
    <source>
        <strain evidence="2">BED1</strain>
    </source>
</reference>